<dbReference type="EMBL" id="QQAH01000016">
    <property type="protein sequence ID" value="RDD80599.1"/>
    <property type="molecule type" value="Genomic_DNA"/>
</dbReference>
<dbReference type="AlphaFoldDB" id="A0A369UQJ6"/>
<dbReference type="RefSeq" id="WP_114846725.1">
    <property type="nucleotide sequence ID" value="NZ_JBHSPE010000025.1"/>
</dbReference>
<dbReference type="GO" id="GO:0004497">
    <property type="term" value="F:monooxygenase activity"/>
    <property type="evidence" value="ECO:0007669"/>
    <property type="project" value="UniProtKB-KW"/>
</dbReference>
<evidence type="ECO:0000256" key="6">
    <source>
        <dbReference type="PIRSR" id="PIRSR602401-1"/>
    </source>
</evidence>
<dbReference type="InterPro" id="IPR036396">
    <property type="entry name" value="Cyt_P450_sf"/>
</dbReference>
<evidence type="ECO:0000313" key="8">
    <source>
        <dbReference type="EMBL" id="RDD80599.1"/>
    </source>
</evidence>
<dbReference type="Gene3D" id="1.10.630.10">
    <property type="entry name" value="Cytochrome P450"/>
    <property type="match status" value="1"/>
</dbReference>
<evidence type="ECO:0000256" key="4">
    <source>
        <dbReference type="ARBA" id="ARBA00023004"/>
    </source>
</evidence>
<evidence type="ECO:0000256" key="2">
    <source>
        <dbReference type="ARBA" id="ARBA00022723"/>
    </source>
</evidence>
<dbReference type="InterPro" id="IPR001128">
    <property type="entry name" value="Cyt_P450"/>
</dbReference>
<evidence type="ECO:0000256" key="3">
    <source>
        <dbReference type="ARBA" id="ARBA00023002"/>
    </source>
</evidence>
<dbReference type="GO" id="GO:0005506">
    <property type="term" value="F:iron ion binding"/>
    <property type="evidence" value="ECO:0007669"/>
    <property type="project" value="InterPro"/>
</dbReference>
<dbReference type="GO" id="GO:0020037">
    <property type="term" value="F:heme binding"/>
    <property type="evidence" value="ECO:0007669"/>
    <property type="project" value="InterPro"/>
</dbReference>
<dbReference type="Proteomes" id="UP000253782">
    <property type="component" value="Unassembled WGS sequence"/>
</dbReference>
<dbReference type="PROSITE" id="PS00086">
    <property type="entry name" value="CYTOCHROME_P450"/>
    <property type="match status" value="1"/>
</dbReference>
<evidence type="ECO:0000313" key="9">
    <source>
        <dbReference type="Proteomes" id="UP000253782"/>
    </source>
</evidence>
<dbReference type="Pfam" id="PF00067">
    <property type="entry name" value="p450"/>
    <property type="match status" value="1"/>
</dbReference>
<keyword evidence="5 7" id="KW-0503">Monooxygenase</keyword>
<accession>A0A369UQJ6</accession>
<dbReference type="SUPFAM" id="SSF48264">
    <property type="entry name" value="Cytochrome P450"/>
    <property type="match status" value="1"/>
</dbReference>
<dbReference type="PRINTS" id="PR00385">
    <property type="entry name" value="P450"/>
</dbReference>
<proteinExistence type="inferred from homology"/>
<comment type="caution">
    <text evidence="8">The sequence shown here is derived from an EMBL/GenBank/DDBJ whole genome shotgun (WGS) entry which is preliminary data.</text>
</comment>
<sequence length="486" mass="54482">MDSNTLVPELDVESTGELKYSRTIADLPGPKGQPLIGNLLQMGGRQLHLTLAKWIREFGPIFRVTALGNPLVIVSDRTAVNHLLRERPDGFRRVRNLKTVMGELKIGGVFTAESEDWRKQRKLVMGGLNVEVVRNFYPTMVFMTERMLQRWKTAVADGKPVNLRRDLKALALDIIVGIAMGHDIDAVNDDNNQLQRNIDNLFQRLGSRATALIDYWRYFKLPVDRAADKSATEVEQAVEEFIRNTRERMKQQAHLQQKPANMLEAMIVASEDPESDFTDQELISNAILSVIGGEDTTSNSIAWMINLLAENPAAAAALTAEVDAVLGDAPLAHDWEMMKQFPYIEAAHNETQRLRSVAPFIGLASNADCVVSETFIPKDTGIFVATTGEGLDEAQFPQNELFQPERWIFEQKPQRDDDPTRKIFPFGGGARLCPGRFLALTEIKVVVSMIMRNFELELDTKAPPVEQIMNFFVGPSAVPVRLKLRA</sequence>
<evidence type="ECO:0000256" key="7">
    <source>
        <dbReference type="RuleBase" id="RU000461"/>
    </source>
</evidence>
<dbReference type="InterPro" id="IPR002401">
    <property type="entry name" value="Cyt_P450_E_grp-I"/>
</dbReference>
<name>A0A369UQJ6_9GAMM</name>
<dbReference type="PANTHER" id="PTHR24303:SF31">
    <property type="entry name" value="CYTOCHROME P450 307A1-RELATED"/>
    <property type="match status" value="1"/>
</dbReference>
<keyword evidence="9" id="KW-1185">Reference proteome</keyword>
<dbReference type="PANTHER" id="PTHR24303">
    <property type="entry name" value="HEME-BINDING MONOOXYGENASE FAMILY"/>
    <property type="match status" value="1"/>
</dbReference>
<protein>
    <submittedName>
        <fullName evidence="8">Cytochrome P450</fullName>
    </submittedName>
</protein>
<dbReference type="GO" id="GO:0016705">
    <property type="term" value="F:oxidoreductase activity, acting on paired donors, with incorporation or reduction of molecular oxygen"/>
    <property type="evidence" value="ECO:0007669"/>
    <property type="project" value="InterPro"/>
</dbReference>
<gene>
    <name evidence="8" type="ORF">DVJ77_17145</name>
</gene>
<comment type="similarity">
    <text evidence="7">Belongs to the cytochrome P450 family.</text>
</comment>
<comment type="cofactor">
    <cofactor evidence="1 6">
        <name>heme</name>
        <dbReference type="ChEBI" id="CHEBI:30413"/>
    </cofactor>
</comment>
<keyword evidence="2 6" id="KW-0479">Metal-binding</keyword>
<keyword evidence="6 7" id="KW-0349">Heme</keyword>
<evidence type="ECO:0000256" key="1">
    <source>
        <dbReference type="ARBA" id="ARBA00001971"/>
    </source>
</evidence>
<organism evidence="8 9">
    <name type="scientific">Dyella tabacisoli</name>
    <dbReference type="NCBI Taxonomy" id="2282381"/>
    <lineage>
        <taxon>Bacteria</taxon>
        <taxon>Pseudomonadati</taxon>
        <taxon>Pseudomonadota</taxon>
        <taxon>Gammaproteobacteria</taxon>
        <taxon>Lysobacterales</taxon>
        <taxon>Rhodanobacteraceae</taxon>
        <taxon>Dyella</taxon>
    </lineage>
</organism>
<dbReference type="InterPro" id="IPR017972">
    <property type="entry name" value="Cyt_P450_CS"/>
</dbReference>
<keyword evidence="4 6" id="KW-0408">Iron</keyword>
<dbReference type="OrthoDB" id="9764248at2"/>
<reference evidence="8 9" key="1">
    <citation type="submission" date="2018-07" db="EMBL/GenBank/DDBJ databases">
        <title>Dyella tabacisoli L4-6T, whole genome shotgun sequence.</title>
        <authorList>
            <person name="Zhou X.-K."/>
            <person name="Li W.-J."/>
            <person name="Duan Y.-Q."/>
        </authorList>
    </citation>
    <scope>NUCLEOTIDE SEQUENCE [LARGE SCALE GENOMIC DNA]</scope>
    <source>
        <strain evidence="8 9">L4-6</strain>
    </source>
</reference>
<dbReference type="PRINTS" id="PR00463">
    <property type="entry name" value="EP450I"/>
</dbReference>
<keyword evidence="3 7" id="KW-0560">Oxidoreductase</keyword>
<feature type="binding site" description="axial binding residue" evidence="6">
    <location>
        <position position="433"/>
    </location>
    <ligand>
        <name>heme</name>
        <dbReference type="ChEBI" id="CHEBI:30413"/>
    </ligand>
    <ligandPart>
        <name>Fe</name>
        <dbReference type="ChEBI" id="CHEBI:18248"/>
    </ligandPart>
</feature>
<evidence type="ECO:0000256" key="5">
    <source>
        <dbReference type="ARBA" id="ARBA00023033"/>
    </source>
</evidence>